<dbReference type="PROSITE" id="PS50005">
    <property type="entry name" value="TPR"/>
    <property type="match status" value="1"/>
</dbReference>
<keyword evidence="1" id="KW-0802">TPR repeat</keyword>
<name>A0A6A7C522_9PEZI</name>
<gene>
    <name evidence="2" type="ORF">K470DRAFT_206490</name>
</gene>
<reference evidence="2" key="1">
    <citation type="journal article" date="2020" name="Stud. Mycol.">
        <title>101 Dothideomycetes genomes: a test case for predicting lifestyles and emergence of pathogens.</title>
        <authorList>
            <person name="Haridas S."/>
            <person name="Albert R."/>
            <person name="Binder M."/>
            <person name="Bloem J."/>
            <person name="Labutti K."/>
            <person name="Salamov A."/>
            <person name="Andreopoulos B."/>
            <person name="Baker S."/>
            <person name="Barry K."/>
            <person name="Bills G."/>
            <person name="Bluhm B."/>
            <person name="Cannon C."/>
            <person name="Castanera R."/>
            <person name="Culley D."/>
            <person name="Daum C."/>
            <person name="Ezra D."/>
            <person name="Gonzalez J."/>
            <person name="Henrissat B."/>
            <person name="Kuo A."/>
            <person name="Liang C."/>
            <person name="Lipzen A."/>
            <person name="Lutzoni F."/>
            <person name="Magnuson J."/>
            <person name="Mondo S."/>
            <person name="Nolan M."/>
            <person name="Ohm R."/>
            <person name="Pangilinan J."/>
            <person name="Park H.-J."/>
            <person name="Ramirez L."/>
            <person name="Alfaro M."/>
            <person name="Sun H."/>
            <person name="Tritt A."/>
            <person name="Yoshinaga Y."/>
            <person name="Zwiers L.-H."/>
            <person name="Turgeon B."/>
            <person name="Goodwin S."/>
            <person name="Spatafora J."/>
            <person name="Crous P."/>
            <person name="Grigoriev I."/>
        </authorList>
    </citation>
    <scope>NUCLEOTIDE SEQUENCE</scope>
    <source>
        <strain evidence="2">CBS 480.64</strain>
    </source>
</reference>
<feature type="non-terminal residue" evidence="2">
    <location>
        <position position="1"/>
    </location>
</feature>
<dbReference type="Gene3D" id="1.25.40.10">
    <property type="entry name" value="Tetratricopeptide repeat domain"/>
    <property type="match status" value="1"/>
</dbReference>
<dbReference type="Pfam" id="PF13424">
    <property type="entry name" value="TPR_12"/>
    <property type="match status" value="1"/>
</dbReference>
<dbReference type="Proteomes" id="UP000799421">
    <property type="component" value="Unassembled WGS sequence"/>
</dbReference>
<organism evidence="2 3">
    <name type="scientific">Piedraia hortae CBS 480.64</name>
    <dbReference type="NCBI Taxonomy" id="1314780"/>
    <lineage>
        <taxon>Eukaryota</taxon>
        <taxon>Fungi</taxon>
        <taxon>Dikarya</taxon>
        <taxon>Ascomycota</taxon>
        <taxon>Pezizomycotina</taxon>
        <taxon>Dothideomycetes</taxon>
        <taxon>Dothideomycetidae</taxon>
        <taxon>Capnodiales</taxon>
        <taxon>Piedraiaceae</taxon>
        <taxon>Piedraia</taxon>
    </lineage>
</organism>
<sequence>KCSEAEDWNTKALQRCEAWPKPQHSVLHIVLSSLGVLLAEQNEHEKAVAVYEKLLRSDESTLGPNYKGALETLRELAA</sequence>
<protein>
    <submittedName>
        <fullName evidence="2">Uncharacterized protein</fullName>
    </submittedName>
</protein>
<dbReference type="InterPro" id="IPR011990">
    <property type="entry name" value="TPR-like_helical_dom_sf"/>
</dbReference>
<dbReference type="InterPro" id="IPR019734">
    <property type="entry name" value="TPR_rpt"/>
</dbReference>
<proteinExistence type="predicted"/>
<evidence type="ECO:0000256" key="1">
    <source>
        <dbReference type="PROSITE-ProRule" id="PRU00339"/>
    </source>
</evidence>
<dbReference type="EMBL" id="MU005965">
    <property type="protein sequence ID" value="KAF2862584.1"/>
    <property type="molecule type" value="Genomic_DNA"/>
</dbReference>
<keyword evidence="3" id="KW-1185">Reference proteome</keyword>
<feature type="non-terminal residue" evidence="2">
    <location>
        <position position="78"/>
    </location>
</feature>
<accession>A0A6A7C522</accession>
<dbReference type="SUPFAM" id="SSF48452">
    <property type="entry name" value="TPR-like"/>
    <property type="match status" value="1"/>
</dbReference>
<feature type="repeat" description="TPR" evidence="1">
    <location>
        <begin position="28"/>
        <end position="61"/>
    </location>
</feature>
<evidence type="ECO:0000313" key="3">
    <source>
        <dbReference type="Proteomes" id="UP000799421"/>
    </source>
</evidence>
<dbReference type="AlphaFoldDB" id="A0A6A7C522"/>
<evidence type="ECO:0000313" key="2">
    <source>
        <dbReference type="EMBL" id="KAF2862584.1"/>
    </source>
</evidence>